<evidence type="ECO:0000256" key="3">
    <source>
        <dbReference type="ARBA" id="ARBA00022475"/>
    </source>
</evidence>
<name>A0A4U1MND3_9BACL</name>
<proteinExistence type="inferred from homology"/>
<dbReference type="Pfam" id="PF04239">
    <property type="entry name" value="DUF421"/>
    <property type="match status" value="1"/>
</dbReference>
<comment type="similarity">
    <text evidence="2">Belongs to the UPF0702 family.</text>
</comment>
<keyword evidence="3" id="KW-1003">Cell membrane</keyword>
<evidence type="ECO:0000256" key="2">
    <source>
        <dbReference type="ARBA" id="ARBA00006448"/>
    </source>
</evidence>
<feature type="transmembrane region" description="Helical" evidence="7">
    <location>
        <begin position="58"/>
        <end position="78"/>
    </location>
</feature>
<dbReference type="InterPro" id="IPR023090">
    <property type="entry name" value="UPF0702_alpha/beta_dom_sf"/>
</dbReference>
<feature type="domain" description="YetF C-terminal" evidence="8">
    <location>
        <begin position="81"/>
        <end position="215"/>
    </location>
</feature>
<gene>
    <name evidence="10" type="ORF">FBF83_04805</name>
</gene>
<keyword evidence="5 7" id="KW-1133">Transmembrane helix</keyword>
<dbReference type="PANTHER" id="PTHR34582">
    <property type="entry name" value="UPF0702 TRANSMEMBRANE PROTEIN YCAP"/>
    <property type="match status" value="1"/>
</dbReference>
<organism evidence="10 11">
    <name type="scientific">Guptibacillus hwajinpoensis</name>
    <dbReference type="NCBI Taxonomy" id="208199"/>
    <lineage>
        <taxon>Bacteria</taxon>
        <taxon>Bacillati</taxon>
        <taxon>Bacillota</taxon>
        <taxon>Bacilli</taxon>
        <taxon>Bacillales</taxon>
        <taxon>Guptibacillaceae</taxon>
        <taxon>Guptibacillus</taxon>
    </lineage>
</organism>
<accession>A0A4U1MND3</accession>
<evidence type="ECO:0000256" key="6">
    <source>
        <dbReference type="ARBA" id="ARBA00023136"/>
    </source>
</evidence>
<sequence>MNLSELCIRLTLTFITLFILTRITGRKEISQMTFFNWVSGVAIGSLAANIAVNKNLSITLGLIALIGWTLLTLIVEFLDIKIKKTRQLIIGDPMVVIKEGKLMEDILKKARLDIDTLRALLREKNVFQLSDVDYAIFETNGKLSVIKNADKQMVTKEDMNLFSKPKPFPLATEVISDGTVHTKNLEMINRDESWLVQQLQQANVASVSDVFYAEIQQDGSLYIDQKRDQSIKT</sequence>
<dbReference type="Gene3D" id="3.30.240.20">
    <property type="entry name" value="bsu07140 like domains"/>
    <property type="match status" value="2"/>
</dbReference>
<comment type="caution">
    <text evidence="10">The sequence shown here is derived from an EMBL/GenBank/DDBJ whole genome shotgun (WGS) entry which is preliminary data.</text>
</comment>
<protein>
    <submittedName>
        <fullName evidence="10">DUF421 domain-containing protein</fullName>
    </submittedName>
</protein>
<evidence type="ECO:0000259" key="9">
    <source>
        <dbReference type="Pfam" id="PF20730"/>
    </source>
</evidence>
<keyword evidence="4 7" id="KW-0812">Transmembrane</keyword>
<reference evidence="10 11" key="1">
    <citation type="submission" date="2019-04" db="EMBL/GenBank/DDBJ databases">
        <title>Genome sequence of Bacillus hwajinpoensis strain Y2.</title>
        <authorList>
            <person name="Fair J.L."/>
            <person name="Maclea K.S."/>
        </authorList>
    </citation>
    <scope>NUCLEOTIDE SEQUENCE [LARGE SCALE GENOMIC DNA]</scope>
    <source>
        <strain evidence="10 11">Y2</strain>
    </source>
</reference>
<evidence type="ECO:0000256" key="5">
    <source>
        <dbReference type="ARBA" id="ARBA00022989"/>
    </source>
</evidence>
<dbReference type="RefSeq" id="WP_136945972.1">
    <property type="nucleotide sequence ID" value="NZ_SWFM01000001.1"/>
</dbReference>
<evidence type="ECO:0000313" key="11">
    <source>
        <dbReference type="Proteomes" id="UP000310541"/>
    </source>
</evidence>
<keyword evidence="6 7" id="KW-0472">Membrane</keyword>
<evidence type="ECO:0000256" key="4">
    <source>
        <dbReference type="ARBA" id="ARBA00022692"/>
    </source>
</evidence>
<dbReference type="OrthoDB" id="9778331at2"/>
<evidence type="ECO:0000259" key="8">
    <source>
        <dbReference type="Pfam" id="PF04239"/>
    </source>
</evidence>
<dbReference type="InterPro" id="IPR048454">
    <property type="entry name" value="YetF_N"/>
</dbReference>
<dbReference type="PANTHER" id="PTHR34582:SF6">
    <property type="entry name" value="UPF0702 TRANSMEMBRANE PROTEIN YCAP"/>
    <property type="match status" value="1"/>
</dbReference>
<dbReference type="GO" id="GO:0005886">
    <property type="term" value="C:plasma membrane"/>
    <property type="evidence" value="ECO:0007669"/>
    <property type="project" value="UniProtKB-SubCell"/>
</dbReference>
<dbReference type="AlphaFoldDB" id="A0A4U1MND3"/>
<feature type="domain" description="YetF-like N-terminal transmembrane" evidence="9">
    <location>
        <begin position="5"/>
        <end position="78"/>
    </location>
</feature>
<evidence type="ECO:0000313" key="10">
    <source>
        <dbReference type="EMBL" id="TKD72122.1"/>
    </source>
</evidence>
<evidence type="ECO:0000256" key="1">
    <source>
        <dbReference type="ARBA" id="ARBA00004651"/>
    </source>
</evidence>
<evidence type="ECO:0000256" key="7">
    <source>
        <dbReference type="SAM" id="Phobius"/>
    </source>
</evidence>
<dbReference type="Proteomes" id="UP000310541">
    <property type="component" value="Unassembled WGS sequence"/>
</dbReference>
<dbReference type="InterPro" id="IPR007353">
    <property type="entry name" value="DUF421"/>
</dbReference>
<dbReference type="Pfam" id="PF20730">
    <property type="entry name" value="YetF_N"/>
    <property type="match status" value="1"/>
</dbReference>
<dbReference type="EMBL" id="SWFM01000001">
    <property type="protein sequence ID" value="TKD72122.1"/>
    <property type="molecule type" value="Genomic_DNA"/>
</dbReference>
<comment type="subcellular location">
    <subcellularLocation>
        <location evidence="1">Cell membrane</location>
        <topology evidence="1">Multi-pass membrane protein</topology>
    </subcellularLocation>
</comment>
<feature type="transmembrane region" description="Helical" evidence="7">
    <location>
        <begin position="34"/>
        <end position="52"/>
    </location>
</feature>